<dbReference type="Pfam" id="PF07934">
    <property type="entry name" value="OGG_N"/>
    <property type="match status" value="1"/>
</dbReference>
<dbReference type="RefSeq" id="WP_050048775.1">
    <property type="nucleotide sequence ID" value="NZ_CP008874.1"/>
</dbReference>
<evidence type="ECO:0000256" key="1">
    <source>
        <dbReference type="ARBA" id="ARBA00010679"/>
    </source>
</evidence>
<dbReference type="AlphaFoldDB" id="A0A0F7PD56"/>
<dbReference type="Proteomes" id="UP000069906">
    <property type="component" value="Chromosome"/>
</dbReference>
<evidence type="ECO:0000256" key="6">
    <source>
        <dbReference type="ARBA" id="ARBA00023239"/>
    </source>
</evidence>
<dbReference type="InterPro" id="IPR052054">
    <property type="entry name" value="Oxidative_DNA_repair_enzyme"/>
</dbReference>
<dbReference type="Gene3D" id="1.10.340.30">
    <property type="entry name" value="Hypothetical protein, domain 2"/>
    <property type="match status" value="1"/>
</dbReference>
<keyword evidence="6" id="KW-0456">Lyase</keyword>
<evidence type="ECO:0000259" key="10">
    <source>
        <dbReference type="SMART" id="SM00478"/>
    </source>
</evidence>
<dbReference type="PATRIC" id="fig|1604004.4.peg.1681"/>
<dbReference type="InterPro" id="IPR023170">
    <property type="entry name" value="HhH_base_excis_C"/>
</dbReference>
<dbReference type="GO" id="GO:0140078">
    <property type="term" value="F:class I DNA-(apurinic or apyrimidinic site) endonuclease activity"/>
    <property type="evidence" value="ECO:0007669"/>
    <property type="project" value="UniProtKB-EC"/>
</dbReference>
<evidence type="ECO:0000256" key="3">
    <source>
        <dbReference type="ARBA" id="ARBA00022763"/>
    </source>
</evidence>
<keyword evidence="12" id="KW-1185">Reference proteome</keyword>
<dbReference type="GO" id="GO:0006289">
    <property type="term" value="P:nucleotide-excision repair"/>
    <property type="evidence" value="ECO:0007669"/>
    <property type="project" value="InterPro"/>
</dbReference>
<dbReference type="OrthoDB" id="14922at2157"/>
<name>A0A0F7PD56_9EURY</name>
<dbReference type="HOGENOM" id="CLU_027543_3_0_2"/>
<gene>
    <name evidence="11" type="primary">ogg</name>
    <name evidence="11" type="ORF">HLASF_1607</name>
</gene>
<reference evidence="11 12" key="1">
    <citation type="journal article" date="2015" name="ISME J.">
        <title>Elemental sulfur and acetate can support life of a novel strictly anaerobic haloarchaeon.</title>
        <authorList>
            <person name="Sorokin D.Y."/>
            <person name="Kublanov I.V."/>
            <person name="Gavrilov S.N."/>
            <person name="Rojo D."/>
            <person name="Roman P."/>
            <person name="Golyshin P.N."/>
            <person name="Slepak V.Z."/>
            <person name="Smedile F."/>
            <person name="Ferrer M."/>
            <person name="Messina E."/>
            <person name="La Cono V."/>
            <person name="Yakimov M.M."/>
        </authorList>
    </citation>
    <scope>NUCLEOTIDE SEQUENCE [LARGE SCALE GENOMIC DNA]</scope>
    <source>
        <strain evidence="11 12">HSR2</strain>
    </source>
</reference>
<organism evidence="11 12">
    <name type="scientific">Halanaeroarchaeum sulfurireducens</name>
    <dbReference type="NCBI Taxonomy" id="1604004"/>
    <lineage>
        <taxon>Archaea</taxon>
        <taxon>Methanobacteriati</taxon>
        <taxon>Methanobacteriota</taxon>
        <taxon>Stenosarchaea group</taxon>
        <taxon>Halobacteria</taxon>
        <taxon>Halobacteriales</taxon>
        <taxon>Halobacteriaceae</taxon>
        <taxon>Halanaeroarchaeum</taxon>
    </lineage>
</organism>
<dbReference type="CDD" id="cd00056">
    <property type="entry name" value="ENDO3c"/>
    <property type="match status" value="1"/>
</dbReference>
<dbReference type="InterPro" id="IPR011257">
    <property type="entry name" value="DNA_glycosylase"/>
</dbReference>
<dbReference type="KEGG" id="hsu:HLASF_1607"/>
<dbReference type="Gene3D" id="1.10.1670.10">
    <property type="entry name" value="Helix-hairpin-Helix base-excision DNA repair enzymes (C-terminal)"/>
    <property type="match status" value="1"/>
</dbReference>
<comment type="similarity">
    <text evidence="1">Belongs to the type-1 OGG1 family.</text>
</comment>
<evidence type="ECO:0000256" key="9">
    <source>
        <dbReference type="ARBA" id="ARBA00044632"/>
    </source>
</evidence>
<keyword evidence="7" id="KW-0511">Multifunctional enzyme</keyword>
<dbReference type="Gene3D" id="3.30.310.40">
    <property type="match status" value="1"/>
</dbReference>
<dbReference type="SUPFAM" id="SSF48150">
    <property type="entry name" value="DNA-glycosylase"/>
    <property type="match status" value="1"/>
</dbReference>
<dbReference type="GO" id="GO:0006284">
    <property type="term" value="P:base-excision repair"/>
    <property type="evidence" value="ECO:0007669"/>
    <property type="project" value="InterPro"/>
</dbReference>
<evidence type="ECO:0000313" key="11">
    <source>
        <dbReference type="EMBL" id="AKH98085.1"/>
    </source>
</evidence>
<dbReference type="InterPro" id="IPR012904">
    <property type="entry name" value="OGG_N"/>
</dbReference>
<evidence type="ECO:0000256" key="7">
    <source>
        <dbReference type="ARBA" id="ARBA00023268"/>
    </source>
</evidence>
<proteinExistence type="inferred from homology"/>
<sequence>MQSGTLAMKDVVGPFDLQATLESGQTFSWTRRDGRMYETDVPRNGTAWYRTVVGGRPVELRQTAENIEWRSPGDPTPAIRDRLGLDPTMAETIASLPDDGVIGAAKRAFPGLRVVDEPFFPTLVSFILSAQMRVERIHSLMKTLAERFGTAHSLDDDLVYAFPEPGELATVSESTLRDLGLGYRAPYVAETARMVAEGELTAKDIRGLPYEEAREVATGFVGVGEKVADCVLLFSLGYHEPVPLDTWIESAIAEYFPGANRGTYADTSRAIRERLGSHPGVAQTYVFHYLRNRDALDEG</sequence>
<keyword evidence="4" id="KW-0378">Hydrolase</keyword>
<protein>
    <recommendedName>
        <fullName evidence="2">DNA-(apurinic or apyrimidinic site) lyase</fullName>
        <ecNumber evidence="2">4.2.99.18</ecNumber>
    </recommendedName>
</protein>
<dbReference type="GO" id="GO:0003684">
    <property type="term" value="F:damaged DNA binding"/>
    <property type="evidence" value="ECO:0007669"/>
    <property type="project" value="InterPro"/>
</dbReference>
<evidence type="ECO:0000256" key="5">
    <source>
        <dbReference type="ARBA" id="ARBA00023204"/>
    </source>
</evidence>
<dbReference type="PANTHER" id="PTHR10242:SF2">
    <property type="entry name" value="N-GLYCOSYLASE_DNA LYASE"/>
    <property type="match status" value="1"/>
</dbReference>
<feature type="domain" description="HhH-GPD" evidence="10">
    <location>
        <begin position="128"/>
        <end position="291"/>
    </location>
</feature>
<dbReference type="InterPro" id="IPR003265">
    <property type="entry name" value="HhH-GPD_domain"/>
</dbReference>
<evidence type="ECO:0000256" key="4">
    <source>
        <dbReference type="ARBA" id="ARBA00022801"/>
    </source>
</evidence>
<evidence type="ECO:0000256" key="8">
    <source>
        <dbReference type="ARBA" id="ARBA00023295"/>
    </source>
</evidence>
<evidence type="ECO:0000256" key="2">
    <source>
        <dbReference type="ARBA" id="ARBA00012720"/>
    </source>
</evidence>
<dbReference type="PANTHER" id="PTHR10242">
    <property type="entry name" value="8-OXOGUANINE DNA GLYCOSYLASE"/>
    <property type="match status" value="1"/>
</dbReference>
<keyword evidence="3" id="KW-0227">DNA damage</keyword>
<dbReference type="SMART" id="SM00478">
    <property type="entry name" value="ENDO3c"/>
    <property type="match status" value="1"/>
</dbReference>
<dbReference type="EC" id="4.2.99.18" evidence="2"/>
<dbReference type="Pfam" id="PF00730">
    <property type="entry name" value="HhH-GPD"/>
    <property type="match status" value="1"/>
</dbReference>
<accession>A0A0F7PD56</accession>
<dbReference type="SUPFAM" id="SSF55945">
    <property type="entry name" value="TATA-box binding protein-like"/>
    <property type="match status" value="1"/>
</dbReference>
<comment type="catalytic activity">
    <reaction evidence="9">
        <text>2'-deoxyribonucleotide-(2'-deoxyribose 5'-phosphate)-2'-deoxyribonucleotide-DNA = a 3'-end 2'-deoxyribonucleotide-(2,3-dehydro-2,3-deoxyribose 5'-phosphate)-DNA + a 5'-end 5'-phospho-2'-deoxyribonucleoside-DNA + H(+)</text>
        <dbReference type="Rhea" id="RHEA:66592"/>
        <dbReference type="Rhea" id="RHEA-COMP:13180"/>
        <dbReference type="Rhea" id="RHEA-COMP:16897"/>
        <dbReference type="Rhea" id="RHEA-COMP:17067"/>
        <dbReference type="ChEBI" id="CHEBI:15378"/>
        <dbReference type="ChEBI" id="CHEBI:136412"/>
        <dbReference type="ChEBI" id="CHEBI:157695"/>
        <dbReference type="ChEBI" id="CHEBI:167181"/>
        <dbReference type="EC" id="4.2.99.18"/>
    </reaction>
</comment>
<dbReference type="EMBL" id="CP008874">
    <property type="protein sequence ID" value="AKH98085.1"/>
    <property type="molecule type" value="Genomic_DNA"/>
</dbReference>
<dbReference type="GO" id="GO:0008534">
    <property type="term" value="F:oxidized purine nucleobase lesion DNA N-glycosylase activity"/>
    <property type="evidence" value="ECO:0007669"/>
    <property type="project" value="InterPro"/>
</dbReference>
<keyword evidence="5" id="KW-0234">DNA repair</keyword>
<dbReference type="GeneID" id="25159762"/>
<evidence type="ECO:0000313" key="12">
    <source>
        <dbReference type="Proteomes" id="UP000069906"/>
    </source>
</evidence>
<keyword evidence="8" id="KW-0326">Glycosidase</keyword>